<feature type="domain" description="Glycosyltransferase 2-like" evidence="1">
    <location>
        <begin position="300"/>
        <end position="477"/>
    </location>
</feature>
<dbReference type="PANTHER" id="PTHR43179">
    <property type="entry name" value="RHAMNOSYLTRANSFERASE WBBL"/>
    <property type="match status" value="1"/>
</dbReference>
<organism evidence="2 3">
    <name type="scientific">Ancylobacter crimeensis</name>
    <dbReference type="NCBI Taxonomy" id="2579147"/>
    <lineage>
        <taxon>Bacteria</taxon>
        <taxon>Pseudomonadati</taxon>
        <taxon>Pseudomonadota</taxon>
        <taxon>Alphaproteobacteria</taxon>
        <taxon>Hyphomicrobiales</taxon>
        <taxon>Xanthobacteraceae</taxon>
        <taxon>Ancylobacter</taxon>
    </lineage>
</organism>
<keyword evidence="2" id="KW-0328">Glycosyltransferase</keyword>
<dbReference type="Gene3D" id="3.90.550.10">
    <property type="entry name" value="Spore Coat Polysaccharide Biosynthesis Protein SpsA, Chain A"/>
    <property type="match status" value="2"/>
</dbReference>
<accession>A0ABT0DEL8</accession>
<dbReference type="Proteomes" id="UP001203284">
    <property type="component" value="Unassembled WGS sequence"/>
</dbReference>
<evidence type="ECO:0000259" key="1">
    <source>
        <dbReference type="Pfam" id="PF00535"/>
    </source>
</evidence>
<gene>
    <name evidence="2" type="ORF">MWN34_15940</name>
</gene>
<sequence length="575" mass="62762">MTSDEVSQTALWHAATLMAGYSEADYAAWLPRELPLSAKLAVPLLDMPAAAQPRLSFLIAAPAVTPALETTLRSACWDSRSIEIVLALPADVTFEGAAYGNVRRVALPAEESATANAALAAAAGEFVAFLSPGDVLRAGACAFIIGRLLAAPTLNMAYASEDWIDADGRRCLPRFKPEWDPFAQLAFDLPGRLCIMRREQVTALGGLRPAFAPADHYDLHLRLGTHVPESTIARWPEIVCHRAIPAQSDAATVEHCVARYADAAQRAASAHLGRPVTASPLATFINRPHFARPEEALRVTILVPTRDRVELLQNCLSGLLQRTDYPALDILILDNESREPATLAYFAELAADPRVEVLRVPGPFNYSAINNTGVRAARGDILVFMNNDVEVITPGWLAEMVAVVCRPEVGCVGAKLLYGDGRVQHAGVSLEPGPLAMHVHRLRGSEELGSNAELAGLARCSAVTAACLAVRRDVFDEVGGFDEHKLRIAYNDIDLCLKVEDSGRSNVCVAYEPLFHLEGASRHTQADPVKIAQDRREMNAFRNRWRERFDADPVAHPNIRRDWDLPDRLVAFKAF</sequence>
<keyword evidence="3" id="KW-1185">Reference proteome</keyword>
<dbReference type="GO" id="GO:0016757">
    <property type="term" value="F:glycosyltransferase activity"/>
    <property type="evidence" value="ECO:0007669"/>
    <property type="project" value="UniProtKB-KW"/>
</dbReference>
<dbReference type="InterPro" id="IPR029044">
    <property type="entry name" value="Nucleotide-diphossugar_trans"/>
</dbReference>
<dbReference type="RefSeq" id="WP_247030304.1">
    <property type="nucleotide sequence ID" value="NZ_JALKCH010000011.1"/>
</dbReference>
<dbReference type="EC" id="2.4.-.-" evidence="2"/>
<evidence type="ECO:0000313" key="2">
    <source>
        <dbReference type="EMBL" id="MCK0198404.1"/>
    </source>
</evidence>
<dbReference type="InterPro" id="IPR001173">
    <property type="entry name" value="Glyco_trans_2-like"/>
</dbReference>
<dbReference type="EMBL" id="JALKCH010000011">
    <property type="protein sequence ID" value="MCK0198404.1"/>
    <property type="molecule type" value="Genomic_DNA"/>
</dbReference>
<dbReference type="Pfam" id="PF00535">
    <property type="entry name" value="Glycos_transf_2"/>
    <property type="match status" value="1"/>
</dbReference>
<proteinExistence type="predicted"/>
<keyword evidence="2" id="KW-0808">Transferase</keyword>
<dbReference type="PANTHER" id="PTHR43179:SF7">
    <property type="entry name" value="RHAMNOSYLTRANSFERASE WBBL"/>
    <property type="match status" value="1"/>
</dbReference>
<name>A0ABT0DEL8_9HYPH</name>
<evidence type="ECO:0000313" key="3">
    <source>
        <dbReference type="Proteomes" id="UP001203284"/>
    </source>
</evidence>
<dbReference type="SUPFAM" id="SSF53448">
    <property type="entry name" value="Nucleotide-diphospho-sugar transferases"/>
    <property type="match status" value="2"/>
</dbReference>
<comment type="caution">
    <text evidence="2">The sequence shown here is derived from an EMBL/GenBank/DDBJ whole genome shotgun (WGS) entry which is preliminary data.</text>
</comment>
<protein>
    <submittedName>
        <fullName evidence="2">Glycosyltransferase</fullName>
        <ecNumber evidence="2">2.4.-.-</ecNumber>
    </submittedName>
</protein>
<reference evidence="2 3" key="1">
    <citation type="submission" date="2022-04" db="EMBL/GenBank/DDBJ databases">
        <authorList>
            <person name="Grouzdev D.S."/>
            <person name="Pantiukh K.S."/>
            <person name="Krutkina M.S."/>
        </authorList>
    </citation>
    <scope>NUCLEOTIDE SEQUENCE [LARGE SCALE GENOMIC DNA]</scope>
    <source>
        <strain evidence="2 3">6x-1</strain>
    </source>
</reference>